<feature type="compositionally biased region" description="Polar residues" evidence="4">
    <location>
        <begin position="27"/>
        <end position="38"/>
    </location>
</feature>
<keyword evidence="2 5" id="KW-0689">Ribosomal protein</keyword>
<dbReference type="Pfam" id="PF01632">
    <property type="entry name" value="Ribosomal_L35p"/>
    <property type="match status" value="1"/>
</dbReference>
<dbReference type="AlphaFoldDB" id="A0A2H0U9H5"/>
<dbReference type="GO" id="GO:0003735">
    <property type="term" value="F:structural constituent of ribosome"/>
    <property type="evidence" value="ECO:0007669"/>
    <property type="project" value="InterPro"/>
</dbReference>
<name>A0A2H0U9H5_9BACT</name>
<evidence type="ECO:0000256" key="2">
    <source>
        <dbReference type="ARBA" id="ARBA00022980"/>
    </source>
</evidence>
<dbReference type="GO" id="GO:0005840">
    <property type="term" value="C:ribosome"/>
    <property type="evidence" value="ECO:0007669"/>
    <property type="project" value="UniProtKB-KW"/>
</dbReference>
<comment type="caution">
    <text evidence="5">The sequence shown here is derived from an EMBL/GenBank/DDBJ whole genome shotgun (WGS) entry which is preliminary data.</text>
</comment>
<feature type="region of interest" description="Disordered" evidence="4">
    <location>
        <begin position="27"/>
        <end position="46"/>
    </location>
</feature>
<dbReference type="SUPFAM" id="SSF143034">
    <property type="entry name" value="L35p-like"/>
    <property type="match status" value="1"/>
</dbReference>
<evidence type="ECO:0000256" key="1">
    <source>
        <dbReference type="ARBA" id="ARBA00006598"/>
    </source>
</evidence>
<dbReference type="GO" id="GO:0006412">
    <property type="term" value="P:translation"/>
    <property type="evidence" value="ECO:0007669"/>
    <property type="project" value="InterPro"/>
</dbReference>
<accession>A0A2H0U9H5</accession>
<evidence type="ECO:0000256" key="4">
    <source>
        <dbReference type="SAM" id="MobiDB-lite"/>
    </source>
</evidence>
<evidence type="ECO:0000313" key="5">
    <source>
        <dbReference type="EMBL" id="PIR83068.1"/>
    </source>
</evidence>
<gene>
    <name evidence="5" type="ORF">COU19_02790</name>
</gene>
<dbReference type="InterPro" id="IPR021137">
    <property type="entry name" value="Ribosomal_bL35-like"/>
</dbReference>
<comment type="similarity">
    <text evidence="1">Belongs to the bacterial ribosomal protein bL35 family.</text>
</comment>
<sequence>MKTNKSYTKRIRVTKNGKLVARAKGQNHFNAKQSGSSRSAKRRQVGVALTARVRRRFLPGTGAK</sequence>
<keyword evidence="3" id="KW-0687">Ribonucleoprotein</keyword>
<proteinExistence type="inferred from homology"/>
<protein>
    <submittedName>
        <fullName evidence="5">50S ribosomal protein L35</fullName>
    </submittedName>
</protein>
<reference evidence="6" key="1">
    <citation type="submission" date="2017-09" db="EMBL/GenBank/DDBJ databases">
        <title>Depth-based differentiation of microbial function through sediment-hosted aquifers and enrichment of novel symbionts in the deep terrestrial subsurface.</title>
        <authorList>
            <person name="Probst A.J."/>
            <person name="Ladd B."/>
            <person name="Jarett J.K."/>
            <person name="Geller-Mcgrath D.E."/>
            <person name="Sieber C.M.K."/>
            <person name="Emerson J.B."/>
            <person name="Anantharaman K."/>
            <person name="Thomas B.C."/>
            <person name="Malmstrom R."/>
            <person name="Stieglmeier M."/>
            <person name="Klingl A."/>
            <person name="Woyke T."/>
            <person name="Ryan C.M."/>
            <person name="Banfield J.F."/>
        </authorList>
    </citation>
    <scope>NUCLEOTIDE SEQUENCE [LARGE SCALE GENOMIC DNA]</scope>
</reference>
<dbReference type="EMBL" id="PFBL01000021">
    <property type="protein sequence ID" value="PIR83068.1"/>
    <property type="molecule type" value="Genomic_DNA"/>
</dbReference>
<organism evidence="5 6">
    <name type="scientific">Candidatus Kaiserbacteria bacterium CG10_big_fil_rev_8_21_14_0_10_56_12</name>
    <dbReference type="NCBI Taxonomy" id="1974611"/>
    <lineage>
        <taxon>Bacteria</taxon>
        <taxon>Candidatus Kaiseribacteriota</taxon>
    </lineage>
</organism>
<dbReference type="InterPro" id="IPR037229">
    <property type="entry name" value="Ribosomal_bL35_sf"/>
</dbReference>
<dbReference type="GO" id="GO:1990904">
    <property type="term" value="C:ribonucleoprotein complex"/>
    <property type="evidence" value="ECO:0007669"/>
    <property type="project" value="UniProtKB-KW"/>
</dbReference>
<dbReference type="Gene3D" id="4.10.410.60">
    <property type="match status" value="1"/>
</dbReference>
<evidence type="ECO:0000313" key="6">
    <source>
        <dbReference type="Proteomes" id="UP000230179"/>
    </source>
</evidence>
<dbReference type="Proteomes" id="UP000230179">
    <property type="component" value="Unassembled WGS sequence"/>
</dbReference>
<evidence type="ECO:0000256" key="3">
    <source>
        <dbReference type="ARBA" id="ARBA00023274"/>
    </source>
</evidence>